<dbReference type="EMBL" id="PGUY01000063">
    <property type="protein sequence ID" value="PLT28212.1"/>
    <property type="molecule type" value="Genomic_DNA"/>
</dbReference>
<dbReference type="RefSeq" id="WP_101645152.1">
    <property type="nucleotide sequence ID" value="NZ_PGUY01000063.1"/>
</dbReference>
<sequence>MDIRQLRYFIAIVEEGNITAAAKRLHIAQPPLSQQLKIMEEELGVTLMERQGKRSEVTDAGQALYKHALQITSLFIEGIKEIEEIGQGIQGQIHIGVNTLSSYPLSQYLLRFKEEYPEVTYKIIQSDSPHLGELIETRELDLAIVRLPISEEKFHCISIEKDTFAAVFPKNMDIPALSLDIRDIASYPLILPSIEGLGIHTMITKEFTRLHLKPNVIGECSDIALLLQLVSSGFGVSIVPQSVLAVHPGLGVHSIELTDTQLESEAAVIWLKDRYLSKAAEQFIKLLRHQ</sequence>
<organism evidence="6 7">
    <name type="scientific">Peribacillus deserti</name>
    <dbReference type="NCBI Taxonomy" id="673318"/>
    <lineage>
        <taxon>Bacteria</taxon>
        <taxon>Bacillati</taxon>
        <taxon>Bacillota</taxon>
        <taxon>Bacilli</taxon>
        <taxon>Bacillales</taxon>
        <taxon>Bacillaceae</taxon>
        <taxon>Peribacillus</taxon>
    </lineage>
</organism>
<dbReference type="CDD" id="cd05466">
    <property type="entry name" value="PBP2_LTTR_substrate"/>
    <property type="match status" value="1"/>
</dbReference>
<name>A0A2N5M1J0_9BACI</name>
<dbReference type="PANTHER" id="PTHR30419:SF28">
    <property type="entry name" value="HTH-TYPE TRANSCRIPTIONAL REGULATOR BSDA"/>
    <property type="match status" value="1"/>
</dbReference>
<dbReference type="InterPro" id="IPR036390">
    <property type="entry name" value="WH_DNA-bd_sf"/>
</dbReference>
<proteinExistence type="inferred from homology"/>
<keyword evidence="4" id="KW-0804">Transcription</keyword>
<dbReference type="GO" id="GO:0003700">
    <property type="term" value="F:DNA-binding transcription factor activity"/>
    <property type="evidence" value="ECO:0007669"/>
    <property type="project" value="InterPro"/>
</dbReference>
<dbReference type="Pfam" id="PF00126">
    <property type="entry name" value="HTH_1"/>
    <property type="match status" value="1"/>
</dbReference>
<dbReference type="FunFam" id="1.10.10.10:FF:000001">
    <property type="entry name" value="LysR family transcriptional regulator"/>
    <property type="match status" value="1"/>
</dbReference>
<accession>A0A2N5M1J0</accession>
<protein>
    <submittedName>
        <fullName evidence="6">LysR family transcriptional regulator</fullName>
    </submittedName>
</protein>
<evidence type="ECO:0000256" key="4">
    <source>
        <dbReference type="ARBA" id="ARBA00023163"/>
    </source>
</evidence>
<dbReference type="GO" id="GO:0005829">
    <property type="term" value="C:cytosol"/>
    <property type="evidence" value="ECO:0007669"/>
    <property type="project" value="TreeGrafter"/>
</dbReference>
<evidence type="ECO:0000256" key="2">
    <source>
        <dbReference type="ARBA" id="ARBA00023015"/>
    </source>
</evidence>
<evidence type="ECO:0000259" key="5">
    <source>
        <dbReference type="PROSITE" id="PS50931"/>
    </source>
</evidence>
<evidence type="ECO:0000313" key="7">
    <source>
        <dbReference type="Proteomes" id="UP000234748"/>
    </source>
</evidence>
<keyword evidence="3" id="KW-0238">DNA-binding</keyword>
<evidence type="ECO:0000313" key="6">
    <source>
        <dbReference type="EMBL" id="PLT28212.1"/>
    </source>
</evidence>
<comment type="similarity">
    <text evidence="1">Belongs to the LysR transcriptional regulatory family.</text>
</comment>
<dbReference type="PANTHER" id="PTHR30419">
    <property type="entry name" value="HTH-TYPE TRANSCRIPTIONAL REGULATOR YBHD"/>
    <property type="match status" value="1"/>
</dbReference>
<dbReference type="SUPFAM" id="SSF46785">
    <property type="entry name" value="Winged helix' DNA-binding domain"/>
    <property type="match status" value="1"/>
</dbReference>
<dbReference type="InterPro" id="IPR000847">
    <property type="entry name" value="LysR_HTH_N"/>
</dbReference>
<comment type="caution">
    <text evidence="6">The sequence shown here is derived from an EMBL/GenBank/DDBJ whole genome shotgun (WGS) entry which is preliminary data.</text>
</comment>
<gene>
    <name evidence="6" type="ORF">CUU66_19920</name>
</gene>
<dbReference type="InterPro" id="IPR005119">
    <property type="entry name" value="LysR_subst-bd"/>
</dbReference>
<evidence type="ECO:0000256" key="1">
    <source>
        <dbReference type="ARBA" id="ARBA00009437"/>
    </source>
</evidence>
<keyword evidence="2" id="KW-0805">Transcription regulation</keyword>
<reference evidence="6 7" key="1">
    <citation type="submission" date="2017-11" db="EMBL/GenBank/DDBJ databases">
        <title>Comparitive Functional Genomics of Dry Heat Resistant strains isolated from the Viking Spacecraft.</title>
        <authorList>
            <person name="Seuylemezian A."/>
            <person name="Cooper K."/>
            <person name="Vaishampayan P."/>
        </authorList>
    </citation>
    <scope>NUCLEOTIDE SEQUENCE [LARGE SCALE GENOMIC DNA]</scope>
    <source>
        <strain evidence="6 7">V1-29</strain>
    </source>
</reference>
<dbReference type="Gene3D" id="3.40.190.290">
    <property type="match status" value="1"/>
</dbReference>
<feature type="domain" description="HTH lysR-type" evidence="5">
    <location>
        <begin position="1"/>
        <end position="58"/>
    </location>
</feature>
<dbReference type="PROSITE" id="PS50931">
    <property type="entry name" value="HTH_LYSR"/>
    <property type="match status" value="1"/>
</dbReference>
<dbReference type="AlphaFoldDB" id="A0A2N5M1J0"/>
<dbReference type="PRINTS" id="PR00039">
    <property type="entry name" value="HTHLYSR"/>
</dbReference>
<dbReference type="OrthoDB" id="9803735at2"/>
<dbReference type="InterPro" id="IPR050950">
    <property type="entry name" value="HTH-type_LysR_regulators"/>
</dbReference>
<dbReference type="Pfam" id="PF03466">
    <property type="entry name" value="LysR_substrate"/>
    <property type="match status" value="1"/>
</dbReference>
<dbReference type="Gene3D" id="1.10.10.10">
    <property type="entry name" value="Winged helix-like DNA-binding domain superfamily/Winged helix DNA-binding domain"/>
    <property type="match status" value="1"/>
</dbReference>
<dbReference type="GO" id="GO:0003677">
    <property type="term" value="F:DNA binding"/>
    <property type="evidence" value="ECO:0007669"/>
    <property type="project" value="UniProtKB-KW"/>
</dbReference>
<dbReference type="InterPro" id="IPR036388">
    <property type="entry name" value="WH-like_DNA-bd_sf"/>
</dbReference>
<dbReference type="SUPFAM" id="SSF53850">
    <property type="entry name" value="Periplasmic binding protein-like II"/>
    <property type="match status" value="1"/>
</dbReference>
<dbReference type="Proteomes" id="UP000234748">
    <property type="component" value="Unassembled WGS sequence"/>
</dbReference>
<evidence type="ECO:0000256" key="3">
    <source>
        <dbReference type="ARBA" id="ARBA00023125"/>
    </source>
</evidence>
<keyword evidence="7" id="KW-1185">Reference proteome</keyword>